<comment type="caution">
    <text evidence="2">The sequence shown here is derived from an EMBL/GenBank/DDBJ whole genome shotgun (WGS) entry which is preliminary data.</text>
</comment>
<name>A0ABT4K9T1_9HYPH</name>
<evidence type="ECO:0000256" key="1">
    <source>
        <dbReference type="SAM" id="Phobius"/>
    </source>
</evidence>
<feature type="transmembrane region" description="Helical" evidence="1">
    <location>
        <begin position="221"/>
        <end position="242"/>
    </location>
</feature>
<evidence type="ECO:0000313" key="3">
    <source>
        <dbReference type="Proteomes" id="UP001079430"/>
    </source>
</evidence>
<feature type="transmembrane region" description="Helical" evidence="1">
    <location>
        <begin position="79"/>
        <end position="98"/>
    </location>
</feature>
<keyword evidence="1" id="KW-1133">Transmembrane helix</keyword>
<keyword evidence="1" id="KW-0812">Transmembrane</keyword>
<keyword evidence="1" id="KW-0472">Membrane</keyword>
<evidence type="ECO:0000313" key="2">
    <source>
        <dbReference type="EMBL" id="MCZ4088713.1"/>
    </source>
</evidence>
<reference evidence="2" key="1">
    <citation type="submission" date="2022-10" db="EMBL/GenBank/DDBJ databases">
        <title>Whole genome sequencing of three plant growth promoting bacteria isolated from Vachellia tortilis subsp. raddiana in Morocco.</title>
        <authorList>
            <person name="Hnini M."/>
            <person name="Zouagui R."/>
            <person name="Zouagui H."/>
            <person name="Chemao Elfihri M.-W."/>
            <person name="Ibrahimi A."/>
            <person name="Sbabou L."/>
            <person name="Aurag J."/>
        </authorList>
    </citation>
    <scope>NUCLEOTIDE SEQUENCE</scope>
    <source>
        <strain evidence="2">LMR678</strain>
    </source>
</reference>
<proteinExistence type="predicted"/>
<dbReference type="RefSeq" id="WP_269274718.1">
    <property type="nucleotide sequence ID" value="NZ_JAPVOI010000002.1"/>
</dbReference>
<sequence length="259" mass="28211">MPILFILVAVVFVGIGVGGGAILVISEVIRLPWSSFRLEWDFVALLPVIAIGFGVLQVIVLYPTLSLRGQGAGRLGFRIVLRAITCVYLTFSALVGLGPAQSSLGALVGNWVGLFYWPSLMGLGTLRSYFALTSDGGQLACTVAAEAGAAIRELNLGDAFAEVFLWPARHLDKTIGLMGFVQQHTWSEFDTWKSSINIITYATTTGMIMGCAMGTTALLQWIGWGIGGWLMLAILFTVYELVDDKLDDLRSWLRRDRDD</sequence>
<protein>
    <submittedName>
        <fullName evidence="2">Uncharacterized protein</fullName>
    </submittedName>
</protein>
<gene>
    <name evidence="2" type="ORF">O3W52_00930</name>
</gene>
<dbReference type="Proteomes" id="UP001079430">
    <property type="component" value="Unassembled WGS sequence"/>
</dbReference>
<feature type="transmembrane region" description="Helical" evidence="1">
    <location>
        <begin position="104"/>
        <end position="123"/>
    </location>
</feature>
<feature type="transmembrane region" description="Helical" evidence="1">
    <location>
        <begin position="44"/>
        <end position="67"/>
    </location>
</feature>
<accession>A0ABT4K9T1</accession>
<keyword evidence="3" id="KW-1185">Reference proteome</keyword>
<dbReference type="EMBL" id="JAPVOI010000002">
    <property type="protein sequence ID" value="MCZ4088713.1"/>
    <property type="molecule type" value="Genomic_DNA"/>
</dbReference>
<organism evidence="2 3">
    <name type="scientific">Sinorhizobium psoraleae</name>
    <dbReference type="NCBI Taxonomy" id="520838"/>
    <lineage>
        <taxon>Bacteria</taxon>
        <taxon>Pseudomonadati</taxon>
        <taxon>Pseudomonadota</taxon>
        <taxon>Alphaproteobacteria</taxon>
        <taxon>Hyphomicrobiales</taxon>
        <taxon>Rhizobiaceae</taxon>
        <taxon>Sinorhizobium/Ensifer group</taxon>
        <taxon>Sinorhizobium</taxon>
    </lineage>
</organism>